<dbReference type="InterPro" id="IPR020841">
    <property type="entry name" value="PKS_Beta-ketoAc_synthase_dom"/>
</dbReference>
<accession>A0AAW9QID3</accession>
<dbReference type="Gene3D" id="3.40.50.1820">
    <property type="entry name" value="alpha/beta hydrolase"/>
    <property type="match status" value="1"/>
</dbReference>
<feature type="domain" description="Carrier" evidence="8">
    <location>
        <begin position="1472"/>
        <end position="1548"/>
    </location>
</feature>
<dbReference type="PROSITE" id="PS50075">
    <property type="entry name" value="CARRIER"/>
    <property type="match status" value="1"/>
</dbReference>
<evidence type="ECO:0000313" key="10">
    <source>
        <dbReference type="EMBL" id="MEF7617025.1"/>
    </source>
</evidence>
<evidence type="ECO:0000259" key="8">
    <source>
        <dbReference type="PROSITE" id="PS50075"/>
    </source>
</evidence>
<sequence length="1600" mass="165494">MNDPLNQDRVLTALRDARQRIEALEAARARAQDPRIAIIGMAGRFPGADDLDAFWQMLREGRSGIRMLSDEELRAAGEPAERFGRPDYVRAHAGISEPDGFDAAFFGYAPREAEVLDPQHRVFLETAWLALEDAAIDPARAGGRRIGVFAGAALSRYLIELNADAALREADDPVQVVVGNVLGLMPTRVSYHLDLTGPSVGVQTGCSTSLVALHGACRSLLAGDCDVALAGAVTVASLDARGRVHQPGGIASPDGLCRAFDAEGQGTVFGSGVGVVVLKRLDAALADGDPIRAVVLGSAVNNDGAGKVGLLAPSVGGQAAVIRDALSAAGVDAATLGAIEAHGTGTPLGDPVEVAALHRALSGVGKGSGTVAIGSVKTNVGHLDAAAGMAGLVKAVMSLEHEALPPSLNFSRANPEIDFAAGPLAVNTALRAWPRQAGAPRRIGVSSFGMGGTNAHVVLEEAPLRAAAEGAALPPRRWQVLPLAARTATALQAQAALLAARLGADAAPALADAALTLQTGRRAWPHRLAVVARTGAEAIDLLATPGDGPQRLAGQAGAERPVAFAFPGQGSQQPGMARVLYDAEPVFRDALDACLDKLAQQEADGTSLAAAGLAPRLRGLLLADAAEAADPTRAERLRDTANAQPALFVVGHALAHLWMHWGVQPQALLGHSIGEYAAACVAGVFSLDDALRIVTLRGALMQRCAPGRMVAVMLPEAAVRERLAAAAAQAETQGLRASLDIAVVNGPRQCVVAGPADAVQALQHALESEGVVCHPLATSHAFHSASMAPVLAEFGQALGRVNLAAPRIPMLSNVTGGWLSASEATDPAYWVRQLRQTVRFGDGLATLRAADDPLLLELGPGSALAQLARQHGGAAVSALAQPAQAERGAAQALAALWTAGAVIDWAAVQRGRPARRVALPGYPFERQRYRIGGAAALAAGAPVAASDRPAAVASDADAIATDPSQWFWLPQWQPAPVAAEGAVAGQRWLVLADEPWRASLSPRLAGVDVRWQAADGFDAASADQQRALRTALAAEGFVPDQIVLQGRAATLPSALALAQAWAAEPGTSRVTLNLLTTQAQRVLPADTLQPEAVAAAGLLQVAGQEAPALLPRLIDLPAAADADEAQLDELLRTLAEPWAVSHRLLALRGGQRWVQSLQPLALPAVAQTLPPLLRRGGVYAVVGDLVDGLGMVWARALARDADARLLLVGRDGLPEAGAWEAWLATHGMRHPVSRLIQQLQGLCAGGTALQFVSGPIADAHWLAATLAGAADAWGGLNGVFHAGAMGGEASCPLLQTGAADLARLHGHKVQAVQALAEALDALPPVDVVVLQSSLSAVVGGAGFAAYAAASLQIDTLAEARSAQARHHGVRTRWLTMDWDACHLADDAPTAAELASSRLMAGAFLPDEAWQATLRLLAQPRFTRVVLSKRSLPARLAEAFDPAPKPVADALAAAASAPTAGHGRPALDTPYVAPRTPTERFVVQAMGELLGIDEVGVDDDFFALGGQSLLAIQAVTRLRKEYSVELPMRALLFEARTAAGLAALIDSQRAAGGIDLSGQAEAPATPPVAPADLAHLADDPALAELLAQVEQLSPEEAARRL</sequence>
<dbReference type="InterPro" id="IPR013968">
    <property type="entry name" value="PKS_KR"/>
</dbReference>
<dbReference type="EMBL" id="JAZIBG010000053">
    <property type="protein sequence ID" value="MEF7617025.1"/>
    <property type="molecule type" value="Genomic_DNA"/>
</dbReference>
<dbReference type="PROSITE" id="PS52004">
    <property type="entry name" value="KS3_2"/>
    <property type="match status" value="1"/>
</dbReference>
<evidence type="ECO:0000256" key="1">
    <source>
        <dbReference type="ARBA" id="ARBA00022450"/>
    </source>
</evidence>
<dbReference type="CDD" id="cd00833">
    <property type="entry name" value="PKS"/>
    <property type="match status" value="1"/>
</dbReference>
<dbReference type="Gene3D" id="3.40.366.10">
    <property type="entry name" value="Malonyl-Coenzyme A Acyl Carrier Protein, domain 2"/>
    <property type="match status" value="1"/>
</dbReference>
<evidence type="ECO:0000256" key="2">
    <source>
        <dbReference type="ARBA" id="ARBA00022553"/>
    </source>
</evidence>
<dbReference type="PROSITE" id="PS00606">
    <property type="entry name" value="KS3_1"/>
    <property type="match status" value="1"/>
</dbReference>
<dbReference type="SUPFAM" id="SSF52151">
    <property type="entry name" value="FabD/lysophospholipase-like"/>
    <property type="match status" value="1"/>
</dbReference>
<feature type="domain" description="Ketosynthase family 3 (KS3)" evidence="9">
    <location>
        <begin position="33"/>
        <end position="461"/>
    </location>
</feature>
<dbReference type="SMART" id="SM00825">
    <property type="entry name" value="PKS_KS"/>
    <property type="match status" value="1"/>
</dbReference>
<dbReference type="Pfam" id="PF00698">
    <property type="entry name" value="Acyl_transf_1"/>
    <property type="match status" value="1"/>
</dbReference>
<dbReference type="InterPro" id="IPR016036">
    <property type="entry name" value="Malonyl_transacylase_ACP-bd"/>
</dbReference>
<dbReference type="GO" id="GO:0044550">
    <property type="term" value="P:secondary metabolite biosynthetic process"/>
    <property type="evidence" value="ECO:0007669"/>
    <property type="project" value="UniProtKB-ARBA"/>
</dbReference>
<dbReference type="Gene3D" id="3.30.70.3290">
    <property type="match status" value="1"/>
</dbReference>
<dbReference type="Pfam" id="PF00109">
    <property type="entry name" value="ketoacyl-synt"/>
    <property type="match status" value="1"/>
</dbReference>
<dbReference type="FunFam" id="3.40.47.10:FF:000042">
    <property type="entry name" value="Polyketide synthase Pks13"/>
    <property type="match status" value="1"/>
</dbReference>
<dbReference type="RefSeq" id="WP_332292679.1">
    <property type="nucleotide sequence ID" value="NZ_JAZIBG010000053.1"/>
</dbReference>
<dbReference type="SUPFAM" id="SSF53901">
    <property type="entry name" value="Thiolase-like"/>
    <property type="match status" value="1"/>
</dbReference>
<evidence type="ECO:0000256" key="4">
    <source>
        <dbReference type="ARBA" id="ARBA00022832"/>
    </source>
</evidence>
<dbReference type="InterPro" id="IPR029058">
    <property type="entry name" value="AB_hydrolase_fold"/>
</dbReference>
<dbReference type="InterPro" id="IPR020806">
    <property type="entry name" value="PKS_PP-bd"/>
</dbReference>
<dbReference type="InterPro" id="IPR016039">
    <property type="entry name" value="Thiolase-like"/>
</dbReference>
<dbReference type="FunFam" id="1.10.1200.10:FF:000016">
    <property type="entry name" value="Non-ribosomal peptide synthase"/>
    <property type="match status" value="1"/>
</dbReference>
<dbReference type="Pfam" id="PF02801">
    <property type="entry name" value="Ketoacyl-synt_C"/>
    <property type="match status" value="1"/>
</dbReference>
<dbReference type="Pfam" id="PF00550">
    <property type="entry name" value="PP-binding"/>
    <property type="match status" value="1"/>
</dbReference>
<keyword evidence="4" id="KW-0276">Fatty acid metabolism</keyword>
<feature type="coiled-coil region" evidence="7">
    <location>
        <begin position="7"/>
        <end position="34"/>
    </location>
</feature>
<dbReference type="GO" id="GO:0004312">
    <property type="term" value="F:fatty acid synthase activity"/>
    <property type="evidence" value="ECO:0007669"/>
    <property type="project" value="TreeGrafter"/>
</dbReference>
<comment type="caution">
    <text evidence="10">The sequence shown here is derived from an EMBL/GenBank/DDBJ whole genome shotgun (WGS) entry which is preliminary data.</text>
</comment>
<dbReference type="InterPro" id="IPR036736">
    <property type="entry name" value="ACP-like_sf"/>
</dbReference>
<evidence type="ECO:0000256" key="6">
    <source>
        <dbReference type="ARBA" id="ARBA00023268"/>
    </source>
</evidence>
<keyword evidence="11" id="KW-1185">Reference proteome</keyword>
<dbReference type="Pfam" id="PF08659">
    <property type="entry name" value="KR"/>
    <property type="match status" value="1"/>
</dbReference>
<dbReference type="PANTHER" id="PTHR43775">
    <property type="entry name" value="FATTY ACID SYNTHASE"/>
    <property type="match status" value="1"/>
</dbReference>
<dbReference type="Proteomes" id="UP001336250">
    <property type="component" value="Unassembled WGS sequence"/>
</dbReference>
<reference evidence="10 11" key="1">
    <citation type="submission" date="2024-02" db="EMBL/GenBank/DDBJ databases">
        <title>Genome sequence of Aquincola sp. MAHUQ-54.</title>
        <authorList>
            <person name="Huq M.A."/>
        </authorList>
    </citation>
    <scope>NUCLEOTIDE SEQUENCE [LARGE SCALE GENOMIC DNA]</scope>
    <source>
        <strain evidence="10 11">MAHUQ-54</strain>
    </source>
</reference>
<dbReference type="SMART" id="SM00827">
    <property type="entry name" value="PKS_AT"/>
    <property type="match status" value="1"/>
</dbReference>
<gene>
    <name evidence="10" type="ORF">V4F39_24140</name>
</gene>
<keyword evidence="6" id="KW-0511">Multifunctional enzyme</keyword>
<dbReference type="Gene3D" id="3.40.47.10">
    <property type="match status" value="1"/>
</dbReference>
<dbReference type="InterPro" id="IPR016035">
    <property type="entry name" value="Acyl_Trfase/lysoPLipase"/>
</dbReference>
<keyword evidence="5" id="KW-0443">Lipid metabolism</keyword>
<dbReference type="PANTHER" id="PTHR43775:SF51">
    <property type="entry name" value="INACTIVE PHENOLPHTHIOCEROL SYNTHESIS POLYKETIDE SYNTHASE TYPE I PKS1-RELATED"/>
    <property type="match status" value="1"/>
</dbReference>
<dbReference type="GO" id="GO:0004315">
    <property type="term" value="F:3-oxoacyl-[acyl-carrier-protein] synthase activity"/>
    <property type="evidence" value="ECO:0007669"/>
    <property type="project" value="InterPro"/>
</dbReference>
<dbReference type="Pfam" id="PF16197">
    <property type="entry name" value="KAsynt_C_assoc"/>
    <property type="match status" value="1"/>
</dbReference>
<dbReference type="InterPro" id="IPR057326">
    <property type="entry name" value="KR_dom"/>
</dbReference>
<evidence type="ECO:0000313" key="11">
    <source>
        <dbReference type="Proteomes" id="UP001336250"/>
    </source>
</evidence>
<organism evidence="10 11">
    <name type="scientific">Aquincola agrisoli</name>
    <dbReference type="NCBI Taxonomy" id="3119538"/>
    <lineage>
        <taxon>Bacteria</taxon>
        <taxon>Pseudomonadati</taxon>
        <taxon>Pseudomonadota</taxon>
        <taxon>Betaproteobacteria</taxon>
        <taxon>Burkholderiales</taxon>
        <taxon>Sphaerotilaceae</taxon>
        <taxon>Aquincola</taxon>
    </lineage>
</organism>
<keyword evidence="7" id="KW-0175">Coiled coil</keyword>
<name>A0AAW9QID3_9BURK</name>
<evidence type="ECO:0000256" key="3">
    <source>
        <dbReference type="ARBA" id="ARBA00022679"/>
    </source>
</evidence>
<evidence type="ECO:0000259" key="9">
    <source>
        <dbReference type="PROSITE" id="PS52004"/>
    </source>
</evidence>
<dbReference type="InterPro" id="IPR018201">
    <property type="entry name" value="Ketoacyl_synth_AS"/>
</dbReference>
<dbReference type="GO" id="GO:0006633">
    <property type="term" value="P:fatty acid biosynthetic process"/>
    <property type="evidence" value="ECO:0007669"/>
    <property type="project" value="InterPro"/>
</dbReference>
<keyword evidence="3" id="KW-0808">Transferase</keyword>
<protein>
    <submittedName>
        <fullName evidence="10">Beta-ketoacyl synthase N-terminal-like domain-containing protein</fullName>
    </submittedName>
</protein>
<dbReference type="SUPFAM" id="SSF47336">
    <property type="entry name" value="ACP-like"/>
    <property type="match status" value="1"/>
</dbReference>
<dbReference type="InterPro" id="IPR032821">
    <property type="entry name" value="PKS_assoc"/>
</dbReference>
<dbReference type="InterPro" id="IPR014043">
    <property type="entry name" value="Acyl_transferase_dom"/>
</dbReference>
<dbReference type="InterPro" id="IPR014031">
    <property type="entry name" value="Ketoacyl_synth_C"/>
</dbReference>
<dbReference type="SUPFAM" id="SSF51735">
    <property type="entry name" value="NAD(P)-binding Rossmann-fold domains"/>
    <property type="match status" value="2"/>
</dbReference>
<dbReference type="InterPro" id="IPR001227">
    <property type="entry name" value="Ac_transferase_dom_sf"/>
</dbReference>
<dbReference type="InterPro" id="IPR014030">
    <property type="entry name" value="Ketoacyl_synth_N"/>
</dbReference>
<dbReference type="Gene3D" id="3.40.50.720">
    <property type="entry name" value="NAD(P)-binding Rossmann-like Domain"/>
    <property type="match status" value="1"/>
</dbReference>
<proteinExistence type="predicted"/>
<dbReference type="SMART" id="SM00822">
    <property type="entry name" value="PKS_KR"/>
    <property type="match status" value="1"/>
</dbReference>
<evidence type="ECO:0000256" key="5">
    <source>
        <dbReference type="ARBA" id="ARBA00023098"/>
    </source>
</evidence>
<keyword evidence="1" id="KW-0596">Phosphopantetheine</keyword>
<dbReference type="GO" id="GO:0031177">
    <property type="term" value="F:phosphopantetheine binding"/>
    <property type="evidence" value="ECO:0007669"/>
    <property type="project" value="InterPro"/>
</dbReference>
<dbReference type="SMART" id="SM00823">
    <property type="entry name" value="PKS_PP"/>
    <property type="match status" value="1"/>
</dbReference>
<dbReference type="InterPro" id="IPR050091">
    <property type="entry name" value="PKS_NRPS_Biosynth_Enz"/>
</dbReference>
<dbReference type="InterPro" id="IPR009081">
    <property type="entry name" value="PP-bd_ACP"/>
</dbReference>
<keyword evidence="2" id="KW-0597">Phosphoprotein</keyword>
<dbReference type="SUPFAM" id="SSF55048">
    <property type="entry name" value="Probable ACP-binding domain of malonyl-CoA ACP transacylase"/>
    <property type="match status" value="1"/>
</dbReference>
<dbReference type="InterPro" id="IPR036291">
    <property type="entry name" value="NAD(P)-bd_dom_sf"/>
</dbReference>
<evidence type="ECO:0000256" key="7">
    <source>
        <dbReference type="SAM" id="Coils"/>
    </source>
</evidence>